<organism evidence="2 3">
    <name type="scientific">Saponaria officinalis</name>
    <name type="common">Common soapwort</name>
    <name type="synonym">Lychnis saponaria</name>
    <dbReference type="NCBI Taxonomy" id="3572"/>
    <lineage>
        <taxon>Eukaryota</taxon>
        <taxon>Viridiplantae</taxon>
        <taxon>Streptophyta</taxon>
        <taxon>Embryophyta</taxon>
        <taxon>Tracheophyta</taxon>
        <taxon>Spermatophyta</taxon>
        <taxon>Magnoliopsida</taxon>
        <taxon>eudicotyledons</taxon>
        <taxon>Gunneridae</taxon>
        <taxon>Pentapetalae</taxon>
        <taxon>Caryophyllales</taxon>
        <taxon>Caryophyllaceae</taxon>
        <taxon>Caryophylleae</taxon>
        <taxon>Saponaria</taxon>
    </lineage>
</organism>
<accession>A0AAW1LPW9</accession>
<evidence type="ECO:0000313" key="3">
    <source>
        <dbReference type="Proteomes" id="UP001443914"/>
    </source>
</evidence>
<reference evidence="2" key="1">
    <citation type="submission" date="2024-03" db="EMBL/GenBank/DDBJ databases">
        <title>WGS assembly of Saponaria officinalis var. Norfolk2.</title>
        <authorList>
            <person name="Jenkins J."/>
            <person name="Shu S."/>
            <person name="Grimwood J."/>
            <person name="Barry K."/>
            <person name="Goodstein D."/>
            <person name="Schmutz J."/>
            <person name="Leebens-Mack J."/>
            <person name="Osbourn A."/>
        </authorList>
    </citation>
    <scope>NUCLEOTIDE SEQUENCE [LARGE SCALE GENOMIC DNA]</scope>
    <source>
        <strain evidence="2">JIC</strain>
    </source>
</reference>
<proteinExistence type="predicted"/>
<dbReference type="EMBL" id="JBDFQZ010000004">
    <property type="protein sequence ID" value="KAK9735853.1"/>
    <property type="molecule type" value="Genomic_DNA"/>
</dbReference>
<sequence length="500" mass="57439">MGKKIKSKQKQKKNSNRNEPVSPADPEILGLIGSVDDNADLTGIDTEIPADHILDEIRFPFPIFEKHSIAYLTDNLDMWGDDDWSKAWSDILMSFDGEDYQAGFDIFSFYSNKKKNEFRNRMIDIITRRKREVMYRKYVYALKRDGREVPVYHQEGNDDIDMGDDAVVDVNDDVFNDAVDTDVHDAVSPDVVAPPIAASSIPSLLHLMLPLPTDDFPIYSGGDGISFYRHPFSLGSWLKDHLRADTRWLSLYHQWGGVKLNKEASAIIQSLISCFLDHTETQEAHGRLGDLYTYRLTQVIHNHVGSTTVLFKVELLNQDDTINARDPILLENDRQDFIGVLHRLVEGFELDYELEYLFESLTRYSSTTPIWMKRFLCNYPGLWDGYKRSSFFINFYVRYLSDTAIQGAIDSVLTSALSSDLLETRSMSVFGWQRKIVRYSVFDHILRDSGQATQGQPVPTASIKYREGYIREIVRYIKACLKHFCKKPGGSTMDVRRIEL</sequence>
<gene>
    <name evidence="2" type="ORF">RND81_04G232700</name>
</gene>
<feature type="region of interest" description="Disordered" evidence="1">
    <location>
        <begin position="1"/>
        <end position="27"/>
    </location>
</feature>
<comment type="caution">
    <text evidence="2">The sequence shown here is derived from an EMBL/GenBank/DDBJ whole genome shotgun (WGS) entry which is preliminary data.</text>
</comment>
<dbReference type="AlphaFoldDB" id="A0AAW1LPW9"/>
<evidence type="ECO:0000313" key="2">
    <source>
        <dbReference type="EMBL" id="KAK9735853.1"/>
    </source>
</evidence>
<keyword evidence="3" id="KW-1185">Reference proteome</keyword>
<protein>
    <submittedName>
        <fullName evidence="2">Uncharacterized protein</fullName>
    </submittedName>
</protein>
<feature type="compositionally biased region" description="Basic residues" evidence="1">
    <location>
        <begin position="1"/>
        <end position="15"/>
    </location>
</feature>
<dbReference type="Proteomes" id="UP001443914">
    <property type="component" value="Unassembled WGS sequence"/>
</dbReference>
<name>A0AAW1LPW9_SAPOF</name>
<evidence type="ECO:0000256" key="1">
    <source>
        <dbReference type="SAM" id="MobiDB-lite"/>
    </source>
</evidence>